<evidence type="ECO:0000313" key="1">
    <source>
        <dbReference type="EMBL" id="GAI70394.1"/>
    </source>
</evidence>
<protein>
    <submittedName>
        <fullName evidence="1">Uncharacterized protein</fullName>
    </submittedName>
</protein>
<feature type="non-terminal residue" evidence="1">
    <location>
        <position position="1"/>
    </location>
</feature>
<dbReference type="AlphaFoldDB" id="X1SRE8"/>
<reference evidence="1" key="1">
    <citation type="journal article" date="2014" name="Front. Microbiol.">
        <title>High frequency of phylogenetically diverse reductive dehalogenase-homologous genes in deep subseafloor sedimentary metagenomes.</title>
        <authorList>
            <person name="Kawai M."/>
            <person name="Futagami T."/>
            <person name="Toyoda A."/>
            <person name="Takaki Y."/>
            <person name="Nishi S."/>
            <person name="Hori S."/>
            <person name="Arai W."/>
            <person name="Tsubouchi T."/>
            <person name="Morono Y."/>
            <person name="Uchiyama I."/>
            <person name="Ito T."/>
            <person name="Fujiyama A."/>
            <person name="Inagaki F."/>
            <person name="Takami H."/>
        </authorList>
    </citation>
    <scope>NUCLEOTIDE SEQUENCE</scope>
    <source>
        <strain evidence="1">Expedition CK06-06</strain>
    </source>
</reference>
<feature type="non-terminal residue" evidence="1">
    <location>
        <position position="326"/>
    </location>
</feature>
<dbReference type="EMBL" id="BARW01003726">
    <property type="protein sequence ID" value="GAI70394.1"/>
    <property type="molecule type" value="Genomic_DNA"/>
</dbReference>
<organism evidence="1">
    <name type="scientific">marine sediment metagenome</name>
    <dbReference type="NCBI Taxonomy" id="412755"/>
    <lineage>
        <taxon>unclassified sequences</taxon>
        <taxon>metagenomes</taxon>
        <taxon>ecological metagenomes</taxon>
    </lineage>
</organism>
<proteinExistence type="predicted"/>
<gene>
    <name evidence="1" type="ORF">S12H4_09267</name>
</gene>
<accession>X1SRE8</accession>
<name>X1SRE8_9ZZZZ</name>
<sequence length="326" mass="37584">GITTTYDINLNLDYILTLNSSYYDIYFSLFDLNLHAIDPNLYEFRLNGTIQDFGLITDLQTDDYAITVVDRFGTSLFDDVITLRGLNEYRIEIVLYELQIKHLARENSDLVLIEDVTLNIYTFIMTPDSIKLIMVGSSDYTLEWTNGENGVMTSISIVLTDDRVVMLNTSYYDIYFSLFDLNLHNIDLNQYEFRLNGTIQDFGLIIDLQTDDYAITVVDRFGTSLFNSIITLRDLNEYRIDITLYELQIRHLATENSNLILTEDISGNDYLFIMTPDSIKLIVIGFADYTLNWTNGENGFTTSIPIALTTDRVVMLDTTYHDVYFS</sequence>
<comment type="caution">
    <text evidence="1">The sequence shown here is derived from an EMBL/GenBank/DDBJ whole genome shotgun (WGS) entry which is preliminary data.</text>
</comment>